<evidence type="ECO:0000256" key="8">
    <source>
        <dbReference type="SAM" id="MobiDB-lite"/>
    </source>
</evidence>
<dbReference type="InterPro" id="IPR035906">
    <property type="entry name" value="MetI-like_sf"/>
</dbReference>
<comment type="subcellular location">
    <subcellularLocation>
        <location evidence="1 7">Cell membrane</location>
        <topology evidence="1 7">Multi-pass membrane protein</topology>
    </subcellularLocation>
</comment>
<keyword evidence="3" id="KW-1003">Cell membrane</keyword>
<sequence>MSASATRPAAGTRPAGTTDPVSPKDPTPAGRPPSPRRRARRGLPLRERLTSGAFLAPAVLLVGALLLAPFAATLWRSLFNDHRASGFAQLDNYRLFFTNEALVRSVENTLMWVAGTVLLPFVLGLAIACMTDATRWSRFARLCVVTPYALSGAAVAVVWNFVLTSDGALNQLLKTVGLDSLAHGWLLEWPSSTVVMILANAWQATGVAVILFLVGLQGIPPETLEAASLDGASPWQRFRHVVLPQLRPVSIIVIGMSLANGLKSFDLIWVLTQGGPGRATETLAVSMYQETFLLQHPGAGAAIAVVLTVIVLAASWLYLRRQLDAKGE</sequence>
<feature type="transmembrane region" description="Helical" evidence="7">
    <location>
        <begin position="110"/>
        <end position="130"/>
    </location>
</feature>
<dbReference type="PANTHER" id="PTHR30193:SF37">
    <property type="entry name" value="INNER MEMBRANE ABC TRANSPORTER PERMEASE PROTEIN YCJO"/>
    <property type="match status" value="1"/>
</dbReference>
<proteinExistence type="inferred from homology"/>
<keyword evidence="4 7" id="KW-0812">Transmembrane</keyword>
<feature type="region of interest" description="Disordered" evidence="8">
    <location>
        <begin position="1"/>
        <end position="42"/>
    </location>
</feature>
<evidence type="ECO:0000256" key="6">
    <source>
        <dbReference type="ARBA" id="ARBA00023136"/>
    </source>
</evidence>
<evidence type="ECO:0000256" key="2">
    <source>
        <dbReference type="ARBA" id="ARBA00022448"/>
    </source>
</evidence>
<feature type="transmembrane region" description="Helical" evidence="7">
    <location>
        <begin position="194"/>
        <end position="216"/>
    </location>
</feature>
<keyword evidence="2 7" id="KW-0813">Transport</keyword>
<protein>
    <submittedName>
        <fullName evidence="10">Sugar ABC transporter permease</fullName>
    </submittedName>
</protein>
<dbReference type="EMBL" id="JANCPR020000022">
    <property type="protein sequence ID" value="MDJ1134676.1"/>
    <property type="molecule type" value="Genomic_DNA"/>
</dbReference>
<keyword evidence="6 7" id="KW-0472">Membrane</keyword>
<organism evidence="10 11">
    <name type="scientific">Streptomyces iconiensis</name>
    <dbReference type="NCBI Taxonomy" id="1384038"/>
    <lineage>
        <taxon>Bacteria</taxon>
        <taxon>Bacillati</taxon>
        <taxon>Actinomycetota</taxon>
        <taxon>Actinomycetes</taxon>
        <taxon>Kitasatosporales</taxon>
        <taxon>Streptomycetaceae</taxon>
        <taxon>Streptomyces</taxon>
    </lineage>
</organism>
<feature type="transmembrane region" description="Helical" evidence="7">
    <location>
        <begin position="249"/>
        <end position="272"/>
    </location>
</feature>
<evidence type="ECO:0000313" key="11">
    <source>
        <dbReference type="Proteomes" id="UP001214441"/>
    </source>
</evidence>
<evidence type="ECO:0000256" key="5">
    <source>
        <dbReference type="ARBA" id="ARBA00022989"/>
    </source>
</evidence>
<feature type="compositionally biased region" description="Pro residues" evidence="8">
    <location>
        <begin position="23"/>
        <end position="33"/>
    </location>
</feature>
<dbReference type="Proteomes" id="UP001214441">
    <property type="component" value="Unassembled WGS sequence"/>
</dbReference>
<feature type="domain" description="ABC transmembrane type-1" evidence="9">
    <location>
        <begin position="106"/>
        <end position="318"/>
    </location>
</feature>
<reference evidence="10 11" key="1">
    <citation type="submission" date="2023-05" db="EMBL/GenBank/DDBJ databases">
        <title>Streptantibioticus silvisoli sp. nov., acidotolerant actinomycetes 1 from pine litter.</title>
        <authorList>
            <person name="Swiecimska M."/>
            <person name="Golinska P."/>
            <person name="Sangal V."/>
            <person name="Wachnowicz B."/>
            <person name="Goodfellow M."/>
        </authorList>
    </citation>
    <scope>NUCLEOTIDE SEQUENCE [LARGE SCALE GENOMIC DNA]</scope>
    <source>
        <strain evidence="10 11">DSM 42109</strain>
    </source>
</reference>
<dbReference type="CDD" id="cd06261">
    <property type="entry name" value="TM_PBP2"/>
    <property type="match status" value="1"/>
</dbReference>
<evidence type="ECO:0000256" key="1">
    <source>
        <dbReference type="ARBA" id="ARBA00004651"/>
    </source>
</evidence>
<evidence type="ECO:0000313" key="10">
    <source>
        <dbReference type="EMBL" id="MDJ1134676.1"/>
    </source>
</evidence>
<dbReference type="InterPro" id="IPR000515">
    <property type="entry name" value="MetI-like"/>
</dbReference>
<evidence type="ECO:0000256" key="7">
    <source>
        <dbReference type="RuleBase" id="RU363032"/>
    </source>
</evidence>
<evidence type="ECO:0000256" key="3">
    <source>
        <dbReference type="ARBA" id="ARBA00022475"/>
    </source>
</evidence>
<dbReference type="InterPro" id="IPR051393">
    <property type="entry name" value="ABC_transporter_permease"/>
</dbReference>
<accession>A0ABT7A018</accession>
<comment type="caution">
    <text evidence="10">The sequence shown here is derived from an EMBL/GenBank/DDBJ whole genome shotgun (WGS) entry which is preliminary data.</text>
</comment>
<gene>
    <name evidence="10" type="ORF">NMN56_022480</name>
</gene>
<dbReference type="Gene3D" id="1.10.3720.10">
    <property type="entry name" value="MetI-like"/>
    <property type="match status" value="1"/>
</dbReference>
<evidence type="ECO:0000259" key="9">
    <source>
        <dbReference type="PROSITE" id="PS50928"/>
    </source>
</evidence>
<dbReference type="PROSITE" id="PS50928">
    <property type="entry name" value="ABC_TM1"/>
    <property type="match status" value="1"/>
</dbReference>
<feature type="transmembrane region" description="Helical" evidence="7">
    <location>
        <begin position="292"/>
        <end position="319"/>
    </location>
</feature>
<name>A0ABT7A018_9ACTN</name>
<dbReference type="Pfam" id="PF00528">
    <property type="entry name" value="BPD_transp_1"/>
    <property type="match status" value="1"/>
</dbReference>
<dbReference type="SUPFAM" id="SSF161098">
    <property type="entry name" value="MetI-like"/>
    <property type="match status" value="1"/>
</dbReference>
<evidence type="ECO:0000256" key="4">
    <source>
        <dbReference type="ARBA" id="ARBA00022692"/>
    </source>
</evidence>
<comment type="similarity">
    <text evidence="7">Belongs to the binding-protein-dependent transport system permease family.</text>
</comment>
<keyword evidence="11" id="KW-1185">Reference proteome</keyword>
<feature type="transmembrane region" description="Helical" evidence="7">
    <location>
        <begin position="49"/>
        <end position="72"/>
    </location>
</feature>
<feature type="transmembrane region" description="Helical" evidence="7">
    <location>
        <begin position="142"/>
        <end position="162"/>
    </location>
</feature>
<dbReference type="PANTHER" id="PTHR30193">
    <property type="entry name" value="ABC TRANSPORTER PERMEASE PROTEIN"/>
    <property type="match status" value="1"/>
</dbReference>
<keyword evidence="5 7" id="KW-1133">Transmembrane helix</keyword>
<dbReference type="RefSeq" id="WP_274040912.1">
    <property type="nucleotide sequence ID" value="NZ_JANCPR020000022.1"/>
</dbReference>